<dbReference type="GO" id="GO:0016491">
    <property type="term" value="F:oxidoreductase activity"/>
    <property type="evidence" value="ECO:0007669"/>
    <property type="project" value="InterPro"/>
</dbReference>
<sequence>MNRTMKRWTLDQPGRQNLKLVAAEIPQPGHNEVLVRVSAVSLNFRDKVIIEGGMGNGMPMPFTPGSDMAGVVEAVGPGTTRFSPGERVISTFFPDWIDGKLPNTARNPRYDTIGYAFQGVLAEYVIMNEAWLVKSPQSLSDTEASTLVCAGLTAWFALVERGGLRAGETVLIQGTGGVALFALQIAKAVGAEVFITSSSDEKLAAAKALGADHGINRKKEDWVDAVHRLTGERGIDHVVDTVGGSNVADSVRAVASHGRVSLIGMMDKDDITVSGSMLLLKSPTVQGIGVGHRRALEDLVRAVDSIKLKPVIDKRYSFSELTQALDQLDNGAFGKIVINVG</sequence>
<proteinExistence type="predicted"/>
<dbReference type="Gene3D" id="3.40.50.720">
    <property type="entry name" value="NAD(P)-binding Rossmann-like Domain"/>
    <property type="match status" value="1"/>
</dbReference>
<accession>A0AAN1NUD4</accession>
<gene>
    <name evidence="2" type="ORF">C9381_19975</name>
</gene>
<dbReference type="Pfam" id="PF08240">
    <property type="entry name" value="ADH_N"/>
    <property type="match status" value="1"/>
</dbReference>
<dbReference type="EMBL" id="CP028350">
    <property type="protein sequence ID" value="AVV39514.1"/>
    <property type="molecule type" value="Genomic_DNA"/>
</dbReference>
<dbReference type="PANTHER" id="PTHR45033">
    <property type="match status" value="1"/>
</dbReference>
<dbReference type="Pfam" id="PF00107">
    <property type="entry name" value="ADH_zinc_N"/>
    <property type="match status" value="1"/>
</dbReference>
<dbReference type="InterPro" id="IPR013149">
    <property type="entry name" value="ADH-like_C"/>
</dbReference>
<dbReference type="Gene3D" id="3.90.180.10">
    <property type="entry name" value="Medium-chain alcohol dehydrogenases, catalytic domain"/>
    <property type="match status" value="1"/>
</dbReference>
<protein>
    <submittedName>
        <fullName evidence="2">Alcohol dehydrogenase</fullName>
    </submittedName>
</protein>
<dbReference type="PANTHER" id="PTHR45033:SF2">
    <property type="entry name" value="ZINC-TYPE ALCOHOL DEHYDROGENASE-LIKE PROTEIN C1773.06C"/>
    <property type="match status" value="1"/>
</dbReference>
<evidence type="ECO:0000259" key="1">
    <source>
        <dbReference type="SMART" id="SM00829"/>
    </source>
</evidence>
<dbReference type="AlphaFoldDB" id="A0AAN1NUD4"/>
<dbReference type="Proteomes" id="UP000241538">
    <property type="component" value="Plasmid pPV989-508"/>
</dbReference>
<dbReference type="InterPro" id="IPR013154">
    <property type="entry name" value="ADH-like_N"/>
</dbReference>
<dbReference type="SUPFAM" id="SSF50129">
    <property type="entry name" value="GroES-like"/>
    <property type="match status" value="1"/>
</dbReference>
<evidence type="ECO:0000313" key="2">
    <source>
        <dbReference type="EMBL" id="AVV39514.1"/>
    </source>
</evidence>
<dbReference type="InterPro" id="IPR020843">
    <property type="entry name" value="ER"/>
</dbReference>
<dbReference type="RefSeq" id="WP_107320297.1">
    <property type="nucleotide sequence ID" value="NZ_CP028350.1"/>
</dbReference>
<organism evidence="2 3">
    <name type="scientific">Pantoea vagans</name>
    <dbReference type="NCBI Taxonomy" id="470934"/>
    <lineage>
        <taxon>Bacteria</taxon>
        <taxon>Pseudomonadati</taxon>
        <taxon>Pseudomonadota</taxon>
        <taxon>Gammaproteobacteria</taxon>
        <taxon>Enterobacterales</taxon>
        <taxon>Erwiniaceae</taxon>
        <taxon>Pantoea</taxon>
    </lineage>
</organism>
<dbReference type="InterPro" id="IPR011032">
    <property type="entry name" value="GroES-like_sf"/>
</dbReference>
<dbReference type="InterPro" id="IPR052711">
    <property type="entry name" value="Zinc_ADH-like"/>
</dbReference>
<keyword evidence="2" id="KW-0614">Plasmid</keyword>
<feature type="domain" description="Enoyl reductase (ER)" evidence="1">
    <location>
        <begin position="14"/>
        <end position="338"/>
    </location>
</feature>
<evidence type="ECO:0000313" key="3">
    <source>
        <dbReference type="Proteomes" id="UP000241538"/>
    </source>
</evidence>
<name>A0AAN1NUD4_9GAMM</name>
<dbReference type="SUPFAM" id="SSF51735">
    <property type="entry name" value="NAD(P)-binding Rossmann-fold domains"/>
    <property type="match status" value="1"/>
</dbReference>
<dbReference type="InterPro" id="IPR036291">
    <property type="entry name" value="NAD(P)-bd_dom_sf"/>
</dbReference>
<geneLocation type="plasmid" evidence="3">
    <name>ppv989-508</name>
</geneLocation>
<reference evidence="2 3" key="1">
    <citation type="journal article" date="2018" name="Int J Genomics">
        <title>Comparative Genomics Analysis of Plasmid pPV989-94 from a Clinical Isolate of Pantoea vagans PV989.</title>
        <authorList>
            <person name="Xu L."/>
            <person name="Yin M."/>
            <person name="Zhu T."/>
            <person name="Lu J."/>
            <person name="Bao Q."/>
        </authorList>
    </citation>
    <scope>NUCLEOTIDE SEQUENCE [LARGE SCALE GENOMIC DNA]</scope>
    <source>
        <strain evidence="2 3">PV989</strain>
    </source>
</reference>
<dbReference type="CDD" id="cd08276">
    <property type="entry name" value="MDR7"/>
    <property type="match status" value="1"/>
</dbReference>
<dbReference type="SMART" id="SM00829">
    <property type="entry name" value="PKS_ER"/>
    <property type="match status" value="1"/>
</dbReference>